<dbReference type="InterPro" id="IPR001387">
    <property type="entry name" value="Cro/C1-type_HTH"/>
</dbReference>
<dbReference type="OrthoDB" id="371168at2"/>
<evidence type="ECO:0000313" key="3">
    <source>
        <dbReference type="Proteomes" id="UP000190423"/>
    </source>
</evidence>
<evidence type="ECO:0000313" key="2">
    <source>
        <dbReference type="EMBL" id="SJZ32436.1"/>
    </source>
</evidence>
<dbReference type="Gene3D" id="1.10.260.40">
    <property type="entry name" value="lambda repressor-like DNA-binding domains"/>
    <property type="match status" value="1"/>
</dbReference>
<dbReference type="PROSITE" id="PS50943">
    <property type="entry name" value="HTH_CROC1"/>
    <property type="match status" value="1"/>
</dbReference>
<dbReference type="STRING" id="261392.SAMN02745149_00724"/>
<dbReference type="RefSeq" id="WP_078932645.1">
    <property type="nucleotide sequence ID" value="NZ_FUWG01000004.1"/>
</dbReference>
<accession>A0A1T4JQI8</accession>
<organism evidence="2 3">
    <name type="scientific">Treponema porcinum</name>
    <dbReference type="NCBI Taxonomy" id="261392"/>
    <lineage>
        <taxon>Bacteria</taxon>
        <taxon>Pseudomonadati</taxon>
        <taxon>Spirochaetota</taxon>
        <taxon>Spirochaetia</taxon>
        <taxon>Spirochaetales</taxon>
        <taxon>Treponemataceae</taxon>
        <taxon>Treponema</taxon>
    </lineage>
</organism>
<dbReference type="GeneID" id="78316037"/>
<dbReference type="AlphaFoldDB" id="A0A1T4JQI8"/>
<name>A0A1T4JQI8_TREPO</name>
<keyword evidence="3" id="KW-1185">Reference proteome</keyword>
<reference evidence="2 3" key="1">
    <citation type="submission" date="2017-02" db="EMBL/GenBank/DDBJ databases">
        <authorList>
            <person name="Peterson S.W."/>
        </authorList>
    </citation>
    <scope>NUCLEOTIDE SEQUENCE [LARGE SCALE GENOMIC DNA]</scope>
    <source>
        <strain evidence="2 3">ATCC BAA-908</strain>
    </source>
</reference>
<sequence length="73" mass="8122">MFIDYSKLWKKLAAMGIKNKTELMPLAGISSNILAKLSKGDYISMESLQKICKALHCDVGDICVVNNENSEEK</sequence>
<dbReference type="SUPFAM" id="SSF47413">
    <property type="entry name" value="lambda repressor-like DNA-binding domains"/>
    <property type="match status" value="1"/>
</dbReference>
<dbReference type="InterPro" id="IPR010982">
    <property type="entry name" value="Lambda_DNA-bd_dom_sf"/>
</dbReference>
<dbReference type="EMBL" id="FUWG01000004">
    <property type="protein sequence ID" value="SJZ32436.1"/>
    <property type="molecule type" value="Genomic_DNA"/>
</dbReference>
<gene>
    <name evidence="2" type="ORF">SAMN02745149_00724</name>
</gene>
<protein>
    <submittedName>
        <fullName evidence="2">DNA-binding transcriptional regulator, XRE family</fullName>
    </submittedName>
</protein>
<dbReference type="GO" id="GO:0003677">
    <property type="term" value="F:DNA binding"/>
    <property type="evidence" value="ECO:0007669"/>
    <property type="project" value="UniProtKB-KW"/>
</dbReference>
<evidence type="ECO:0000259" key="1">
    <source>
        <dbReference type="PROSITE" id="PS50943"/>
    </source>
</evidence>
<proteinExistence type="predicted"/>
<feature type="domain" description="HTH cro/C1-type" evidence="1">
    <location>
        <begin position="42"/>
        <end position="62"/>
    </location>
</feature>
<keyword evidence="2" id="KW-0238">DNA-binding</keyword>
<dbReference type="Pfam" id="PF13443">
    <property type="entry name" value="HTH_26"/>
    <property type="match status" value="1"/>
</dbReference>
<dbReference type="Proteomes" id="UP000190423">
    <property type="component" value="Unassembled WGS sequence"/>
</dbReference>